<organism evidence="1">
    <name type="scientific">Arundo donax</name>
    <name type="common">Giant reed</name>
    <name type="synonym">Donax arundinaceus</name>
    <dbReference type="NCBI Taxonomy" id="35708"/>
    <lineage>
        <taxon>Eukaryota</taxon>
        <taxon>Viridiplantae</taxon>
        <taxon>Streptophyta</taxon>
        <taxon>Embryophyta</taxon>
        <taxon>Tracheophyta</taxon>
        <taxon>Spermatophyta</taxon>
        <taxon>Magnoliopsida</taxon>
        <taxon>Liliopsida</taxon>
        <taxon>Poales</taxon>
        <taxon>Poaceae</taxon>
        <taxon>PACMAD clade</taxon>
        <taxon>Arundinoideae</taxon>
        <taxon>Arundineae</taxon>
        <taxon>Arundo</taxon>
    </lineage>
</organism>
<dbReference type="EMBL" id="GBRH01254581">
    <property type="protein sequence ID" value="JAD43314.1"/>
    <property type="molecule type" value="Transcribed_RNA"/>
</dbReference>
<reference evidence="1" key="2">
    <citation type="journal article" date="2015" name="Data Brief">
        <title>Shoot transcriptome of the giant reed, Arundo donax.</title>
        <authorList>
            <person name="Barrero R.A."/>
            <person name="Guerrero F.D."/>
            <person name="Moolhuijzen P."/>
            <person name="Goolsby J.A."/>
            <person name="Tidwell J."/>
            <person name="Bellgard S.E."/>
            <person name="Bellgard M.I."/>
        </authorList>
    </citation>
    <scope>NUCLEOTIDE SEQUENCE</scope>
    <source>
        <tissue evidence="1">Shoot tissue taken approximately 20 cm above the soil surface</tissue>
    </source>
</reference>
<reference evidence="1" key="1">
    <citation type="submission" date="2014-09" db="EMBL/GenBank/DDBJ databases">
        <authorList>
            <person name="Magalhaes I.L.F."/>
            <person name="Oliveira U."/>
            <person name="Santos F.R."/>
            <person name="Vidigal T.H.D.A."/>
            <person name="Brescovit A.D."/>
            <person name="Santos A.J."/>
        </authorList>
    </citation>
    <scope>NUCLEOTIDE SEQUENCE</scope>
    <source>
        <tissue evidence="1">Shoot tissue taken approximately 20 cm above the soil surface</tissue>
    </source>
</reference>
<accession>A0A0A8ZV75</accession>
<sequence length="63" mass="7592">MPLRTSTQLQKVYSISNFYCNKFITWQNYNTMELLSERNLLVLLSNDQTQLFLKEYIHATSIW</sequence>
<name>A0A0A8ZV75_ARUDO</name>
<protein>
    <submittedName>
        <fullName evidence="1">Uncharacterized protein</fullName>
    </submittedName>
</protein>
<proteinExistence type="predicted"/>
<dbReference type="AlphaFoldDB" id="A0A0A8ZV75"/>
<evidence type="ECO:0000313" key="1">
    <source>
        <dbReference type="EMBL" id="JAD43314.1"/>
    </source>
</evidence>